<dbReference type="OrthoDB" id="5167840at2759"/>
<dbReference type="AlphaFoldDB" id="A0A423WNL3"/>
<protein>
    <submittedName>
        <fullName evidence="1">Uncharacterized protein</fullName>
    </submittedName>
</protein>
<gene>
    <name evidence="1" type="ORF">VSDG_00356</name>
</gene>
<name>A0A423WNL3_CYTCH</name>
<evidence type="ECO:0000313" key="1">
    <source>
        <dbReference type="EMBL" id="ROW05036.1"/>
    </source>
</evidence>
<comment type="caution">
    <text evidence="1">The sequence shown here is derived from an EMBL/GenBank/DDBJ whole genome shotgun (WGS) entry which is preliminary data.</text>
</comment>
<sequence>MCTGTATKLLCRHYLIHWQTRCPKRCVLPDRRDCLACTCADCDPEHIRSQILMKYGAERERLTAKALSAVTEGRILEMKALDRHLRGIQFKQMEELSQARIAGLDPSVPGELAGPQRWQNLAVVAVMLETILQKTEN</sequence>
<organism evidence="1 2">
    <name type="scientific">Cytospora chrysosperma</name>
    <name type="common">Cytospora canker fungus</name>
    <name type="synonym">Sphaeria chrysosperma</name>
    <dbReference type="NCBI Taxonomy" id="252740"/>
    <lineage>
        <taxon>Eukaryota</taxon>
        <taxon>Fungi</taxon>
        <taxon>Dikarya</taxon>
        <taxon>Ascomycota</taxon>
        <taxon>Pezizomycotina</taxon>
        <taxon>Sordariomycetes</taxon>
        <taxon>Sordariomycetidae</taxon>
        <taxon>Diaporthales</taxon>
        <taxon>Cytosporaceae</taxon>
        <taxon>Cytospora</taxon>
    </lineage>
</organism>
<keyword evidence="2" id="KW-1185">Reference proteome</keyword>
<dbReference type="EMBL" id="LJZO01000001">
    <property type="protein sequence ID" value="ROW05036.1"/>
    <property type="molecule type" value="Genomic_DNA"/>
</dbReference>
<evidence type="ECO:0000313" key="2">
    <source>
        <dbReference type="Proteomes" id="UP000284375"/>
    </source>
</evidence>
<proteinExistence type="predicted"/>
<reference evidence="1 2" key="1">
    <citation type="submission" date="2015-09" db="EMBL/GenBank/DDBJ databases">
        <title>Host preference determinants of Valsa canker pathogens revealed by comparative genomics.</title>
        <authorList>
            <person name="Yin Z."/>
            <person name="Huang L."/>
        </authorList>
    </citation>
    <scope>NUCLEOTIDE SEQUENCE [LARGE SCALE GENOMIC DNA]</scope>
    <source>
        <strain evidence="1 2">YSFL</strain>
    </source>
</reference>
<dbReference type="Proteomes" id="UP000284375">
    <property type="component" value="Unassembled WGS sequence"/>
</dbReference>
<accession>A0A423WNL3</accession>